<evidence type="ECO:0000256" key="2">
    <source>
        <dbReference type="ARBA" id="ARBA00023015"/>
    </source>
</evidence>
<dbReference type="Proteomes" id="UP000194639">
    <property type="component" value="Unassembled WGS sequence"/>
</dbReference>
<keyword evidence="2" id="KW-0805">Transcription regulation</keyword>
<dbReference type="InterPro" id="IPR014284">
    <property type="entry name" value="RNA_pol_sigma-70_dom"/>
</dbReference>
<keyword evidence="4" id="KW-0804">Transcription</keyword>
<evidence type="ECO:0000256" key="4">
    <source>
        <dbReference type="ARBA" id="ARBA00023163"/>
    </source>
</evidence>
<evidence type="ECO:0000313" key="7">
    <source>
        <dbReference type="Proteomes" id="UP000194639"/>
    </source>
</evidence>
<dbReference type="InterPro" id="IPR013324">
    <property type="entry name" value="RNA_pol_sigma_r3/r4-like"/>
</dbReference>
<dbReference type="EMBL" id="JOMO01000036">
    <property type="protein sequence ID" value="OUI80295.1"/>
    <property type="molecule type" value="Genomic_DNA"/>
</dbReference>
<dbReference type="InterPro" id="IPR013249">
    <property type="entry name" value="RNA_pol_sigma70_r4_t2"/>
</dbReference>
<accession>A0A252C532</accession>
<dbReference type="Gene3D" id="1.10.10.10">
    <property type="entry name" value="Winged helix-like DNA-binding domain superfamily/Winged helix DNA-binding domain"/>
    <property type="match status" value="1"/>
</dbReference>
<evidence type="ECO:0000313" key="6">
    <source>
        <dbReference type="EMBL" id="OUI80295.1"/>
    </source>
</evidence>
<feature type="domain" description="RNA polymerase sigma factor 70 region 4 type 2" evidence="5">
    <location>
        <begin position="131"/>
        <end position="183"/>
    </location>
</feature>
<dbReference type="InterPro" id="IPR039425">
    <property type="entry name" value="RNA_pol_sigma-70-like"/>
</dbReference>
<dbReference type="GO" id="GO:0006352">
    <property type="term" value="P:DNA-templated transcription initiation"/>
    <property type="evidence" value="ECO:0007669"/>
    <property type="project" value="InterPro"/>
</dbReference>
<dbReference type="SUPFAM" id="SSF88946">
    <property type="entry name" value="Sigma2 domain of RNA polymerase sigma factors"/>
    <property type="match status" value="1"/>
</dbReference>
<organism evidence="6 7">
    <name type="scientific">Acetobacter orientalis</name>
    <dbReference type="NCBI Taxonomy" id="146474"/>
    <lineage>
        <taxon>Bacteria</taxon>
        <taxon>Pseudomonadati</taxon>
        <taxon>Pseudomonadota</taxon>
        <taxon>Alphaproteobacteria</taxon>
        <taxon>Acetobacterales</taxon>
        <taxon>Acetobacteraceae</taxon>
        <taxon>Acetobacter</taxon>
    </lineage>
</organism>
<gene>
    <name evidence="6" type="ORF">HK12_09220</name>
</gene>
<protein>
    <recommendedName>
        <fullName evidence="5">RNA polymerase sigma factor 70 region 4 type 2 domain-containing protein</fullName>
    </recommendedName>
</protein>
<dbReference type="Pfam" id="PF08281">
    <property type="entry name" value="Sigma70_r4_2"/>
    <property type="match status" value="1"/>
</dbReference>
<proteinExistence type="inferred from homology"/>
<evidence type="ECO:0000256" key="1">
    <source>
        <dbReference type="ARBA" id="ARBA00010641"/>
    </source>
</evidence>
<dbReference type="NCBIfam" id="TIGR02937">
    <property type="entry name" value="sigma70-ECF"/>
    <property type="match status" value="1"/>
</dbReference>
<comment type="similarity">
    <text evidence="1">Belongs to the sigma-70 factor family. ECF subfamily.</text>
</comment>
<keyword evidence="3" id="KW-0731">Sigma factor</keyword>
<dbReference type="RefSeq" id="WP_086552781.1">
    <property type="nucleotide sequence ID" value="NZ_CALGIZ010000080.1"/>
</dbReference>
<evidence type="ECO:0000259" key="5">
    <source>
        <dbReference type="Pfam" id="PF08281"/>
    </source>
</evidence>
<evidence type="ECO:0000256" key="3">
    <source>
        <dbReference type="ARBA" id="ARBA00023082"/>
    </source>
</evidence>
<dbReference type="PANTHER" id="PTHR43133:SF63">
    <property type="entry name" value="RNA POLYMERASE SIGMA FACTOR FECI-RELATED"/>
    <property type="match status" value="1"/>
</dbReference>
<dbReference type="PANTHER" id="PTHR43133">
    <property type="entry name" value="RNA POLYMERASE ECF-TYPE SIGMA FACTO"/>
    <property type="match status" value="1"/>
</dbReference>
<name>A0A252C532_9PROT</name>
<dbReference type="SUPFAM" id="SSF88659">
    <property type="entry name" value="Sigma3 and sigma4 domains of RNA polymerase sigma factors"/>
    <property type="match status" value="1"/>
</dbReference>
<sequence length="193" mass="22680">MTRQISLVRKAVQNKGKPATTLPDALHLKWIAEHIMPCEPALRSWLNNSVRCRTTVDDIIQECYARFCSLDVSGITNARGYFFRMARNLLIETSRQNNIHYLASYLDIPENFLKDETPSAAEHYETKRELDWLRREMLHLPSPEKEAFFWRKIHNLPYDEIALRLGVTERSARRYVMSGLTKLMQKRDSRTPK</sequence>
<dbReference type="InterPro" id="IPR036388">
    <property type="entry name" value="WH-like_DNA-bd_sf"/>
</dbReference>
<dbReference type="GO" id="GO:0003677">
    <property type="term" value="F:DNA binding"/>
    <property type="evidence" value="ECO:0007669"/>
    <property type="project" value="InterPro"/>
</dbReference>
<comment type="caution">
    <text evidence="6">The sequence shown here is derived from an EMBL/GenBank/DDBJ whole genome shotgun (WGS) entry which is preliminary data.</text>
</comment>
<dbReference type="GO" id="GO:0016987">
    <property type="term" value="F:sigma factor activity"/>
    <property type="evidence" value="ECO:0007669"/>
    <property type="project" value="UniProtKB-KW"/>
</dbReference>
<dbReference type="InterPro" id="IPR013325">
    <property type="entry name" value="RNA_pol_sigma_r2"/>
</dbReference>
<reference evidence="6 7" key="1">
    <citation type="submission" date="2014-06" db="EMBL/GenBank/DDBJ databases">
        <authorList>
            <person name="Ju J."/>
            <person name="Zhang J."/>
        </authorList>
    </citation>
    <scope>NUCLEOTIDE SEQUENCE [LARGE SCALE GENOMIC DNA]</scope>
    <source>
        <strain evidence="6">DmW_045</strain>
    </source>
</reference>
<dbReference type="AlphaFoldDB" id="A0A252C532"/>